<dbReference type="Pfam" id="PF02518">
    <property type="entry name" value="HATPase_c"/>
    <property type="match status" value="1"/>
</dbReference>
<dbReference type="SUPFAM" id="SSF47384">
    <property type="entry name" value="Homodimeric domain of signal transducing histidine kinase"/>
    <property type="match status" value="1"/>
</dbReference>
<dbReference type="InterPro" id="IPR036890">
    <property type="entry name" value="HATPase_C_sf"/>
</dbReference>
<dbReference type="InterPro" id="IPR016132">
    <property type="entry name" value="Phyto_chromo_attachment"/>
</dbReference>
<dbReference type="InterPro" id="IPR001294">
    <property type="entry name" value="Phytochrome"/>
</dbReference>
<dbReference type="GO" id="GO:0005524">
    <property type="term" value="F:ATP binding"/>
    <property type="evidence" value="ECO:0007669"/>
    <property type="project" value="UniProtKB-KW"/>
</dbReference>
<sequence>MTTTIHNCEDEEIRIPGSIQRHGFLLLLDEPEGLVVGASENVPEFLDVPLRLILGTSIDTILEREVLSALRGAVSNAEAPGLLTYLGSFQLRGEFYSVVTHRVDGRRVLEFERVERLVSPELMNAVFTNFVSKLSKFKDEAEVCAAITRQVKELTGFNRVLLYSFDEVGHGTVLAEENDGTLPSYLHLKFPASDIPKQARDLYVLNTVRSIPDAAYEPSPLKALGSRSMAGFDMSMSLLRSVSPIHLEYMRNMGTISSMSISIVCEGRLWGLISGHHATPHTVPYLVRSACDLLTKMVGTQLVSFRTTARLGKMVHFHGVHRKILTSMAAENNYIAAMIAQMEDVIEVTDAAGVAMILDGVCQRAGRTPDDAAVLRLAEWFDGHPEIDLFETRSLRQEIDWAEEIREIASGLIAIRISDVRQSYLMWFRPEVVSTVQWAGEPAKAVGQRHGLHPRDSFESWKQLVKGESAPWTEMEVESAREFRASVMTISLKRAEEAYELSEARFRQLTHTLPNLVWTASDDGTLTYVNQKWIDQGLGEMGCWYEREGVVEEDRERCRELWSKSVSEGTPFEAELRFLDEDEMERWNLVRAVPFLRVNHSRAGWVGTCTDLTDQRERERALRMTEKLALTGRMTSVIAHEINNPLESITNLLYLLGTHITDDEPAREYIRMAESELERISGITKQTLRWSREGNRVAESGNVSSLFKDVLRLFTGKIRNRQVTVTANLEDDATYFGVVGQIQQVVANLVSNAVDAVPVGGQIWLEASANDDATEIVVRDAGSGMSDETLRQLFQPFYSTKGDLGNGLGLYISQEIVERHGGTLELESRMGVGTVARVRLPLTPAA</sequence>
<dbReference type="InterPro" id="IPR003594">
    <property type="entry name" value="HATPase_dom"/>
</dbReference>
<evidence type="ECO:0000313" key="18">
    <source>
        <dbReference type="EMBL" id="RXH56814.1"/>
    </source>
</evidence>
<dbReference type="NCBIfam" id="TIGR00229">
    <property type="entry name" value="sensory_box"/>
    <property type="match status" value="1"/>
</dbReference>
<comment type="similarity">
    <text evidence="2">In the N-terminal section; belongs to the phytochrome family.</text>
</comment>
<dbReference type="Gene3D" id="3.30.565.10">
    <property type="entry name" value="Histidine kinase-like ATPase, C-terminal domain"/>
    <property type="match status" value="1"/>
</dbReference>
<keyword evidence="19" id="KW-1185">Reference proteome</keyword>
<keyword evidence="14" id="KW-0675">Receptor</keyword>
<keyword evidence="13" id="KW-0902">Two-component regulatory system</keyword>
<dbReference type="GO" id="GO:0009881">
    <property type="term" value="F:photoreceptor activity"/>
    <property type="evidence" value="ECO:0007669"/>
    <property type="project" value="UniProtKB-KW"/>
</dbReference>
<dbReference type="EMBL" id="RDSM01000001">
    <property type="protein sequence ID" value="RXH56814.1"/>
    <property type="molecule type" value="Genomic_DNA"/>
</dbReference>
<dbReference type="Proteomes" id="UP000289437">
    <property type="component" value="Unassembled WGS sequence"/>
</dbReference>
<dbReference type="Gene3D" id="3.30.450.20">
    <property type="entry name" value="PAS domain"/>
    <property type="match status" value="2"/>
</dbReference>
<dbReference type="InterPro" id="IPR005467">
    <property type="entry name" value="His_kinase_dom"/>
</dbReference>
<evidence type="ECO:0000256" key="10">
    <source>
        <dbReference type="ARBA" id="ARBA00022777"/>
    </source>
</evidence>
<dbReference type="PRINTS" id="PR01033">
    <property type="entry name" value="PHYTOCHROME"/>
</dbReference>
<keyword evidence="12" id="KW-0157">Chromophore</keyword>
<dbReference type="EC" id="2.7.13.3" evidence="4"/>
<comment type="catalytic activity">
    <reaction evidence="1">
        <text>ATP + protein L-histidine = ADP + protein N-phospho-L-histidine.</text>
        <dbReference type="EC" id="2.7.13.3"/>
    </reaction>
</comment>
<dbReference type="InterPro" id="IPR013656">
    <property type="entry name" value="PAS_4"/>
</dbReference>
<dbReference type="SMART" id="SM00065">
    <property type="entry name" value="GAF"/>
    <property type="match status" value="1"/>
</dbReference>
<evidence type="ECO:0000259" key="16">
    <source>
        <dbReference type="PROSITE" id="PS50109"/>
    </source>
</evidence>
<dbReference type="Gene3D" id="3.30.450.40">
    <property type="match status" value="1"/>
</dbReference>
<dbReference type="InterPro" id="IPR043150">
    <property type="entry name" value="Phytochrome_PHY_sf"/>
</dbReference>
<evidence type="ECO:0000256" key="8">
    <source>
        <dbReference type="ARBA" id="ARBA00022679"/>
    </source>
</evidence>
<dbReference type="PROSITE" id="PS50046">
    <property type="entry name" value="PHYTOCHROME_2"/>
    <property type="match status" value="1"/>
</dbReference>
<dbReference type="PANTHER" id="PTHR43065:SF10">
    <property type="entry name" value="PEROXIDE STRESS-ACTIVATED HISTIDINE KINASE MAK3"/>
    <property type="match status" value="1"/>
</dbReference>
<protein>
    <recommendedName>
        <fullName evidence="4">histidine kinase</fullName>
        <ecNumber evidence="4">2.7.13.3</ecNumber>
    </recommendedName>
</protein>
<keyword evidence="9" id="KW-0547">Nucleotide-binding</keyword>
<dbReference type="InterPro" id="IPR029016">
    <property type="entry name" value="GAF-like_dom_sf"/>
</dbReference>
<dbReference type="SUPFAM" id="SSF55874">
    <property type="entry name" value="ATPase domain of HSP90 chaperone/DNA topoisomerase II/histidine kinase"/>
    <property type="match status" value="1"/>
</dbReference>
<evidence type="ECO:0000256" key="5">
    <source>
        <dbReference type="ARBA" id="ARBA00022543"/>
    </source>
</evidence>
<proteinExistence type="inferred from homology"/>
<dbReference type="InterPro" id="IPR035965">
    <property type="entry name" value="PAS-like_dom_sf"/>
</dbReference>
<dbReference type="CDD" id="cd00130">
    <property type="entry name" value="PAS"/>
    <property type="match status" value="1"/>
</dbReference>
<dbReference type="PROSITE" id="PS50113">
    <property type="entry name" value="PAC"/>
    <property type="match status" value="1"/>
</dbReference>
<gene>
    <name evidence="18" type="ORF">GRAN_0124</name>
</gene>
<evidence type="ECO:0000256" key="3">
    <source>
        <dbReference type="ARBA" id="ARBA00011738"/>
    </source>
</evidence>
<dbReference type="PANTHER" id="PTHR43065">
    <property type="entry name" value="SENSOR HISTIDINE KINASE"/>
    <property type="match status" value="1"/>
</dbReference>
<dbReference type="SMART" id="SM00388">
    <property type="entry name" value="HisKA"/>
    <property type="match status" value="1"/>
</dbReference>
<dbReference type="Pfam" id="PF01590">
    <property type="entry name" value="GAF"/>
    <property type="match status" value="1"/>
</dbReference>
<evidence type="ECO:0000256" key="9">
    <source>
        <dbReference type="ARBA" id="ARBA00022741"/>
    </source>
</evidence>
<dbReference type="Pfam" id="PF00360">
    <property type="entry name" value="PHY"/>
    <property type="match status" value="1"/>
</dbReference>
<evidence type="ECO:0000256" key="11">
    <source>
        <dbReference type="ARBA" id="ARBA00022840"/>
    </source>
</evidence>
<dbReference type="OrthoDB" id="9766459at2"/>
<dbReference type="InterPro" id="IPR003018">
    <property type="entry name" value="GAF"/>
</dbReference>
<evidence type="ECO:0000256" key="13">
    <source>
        <dbReference type="ARBA" id="ARBA00023012"/>
    </source>
</evidence>
<comment type="caution">
    <text evidence="18">The sequence shown here is derived from an EMBL/GenBank/DDBJ whole genome shotgun (WGS) entry which is preliminary data.</text>
</comment>
<evidence type="ECO:0000313" key="19">
    <source>
        <dbReference type="Proteomes" id="UP000289437"/>
    </source>
</evidence>
<evidence type="ECO:0000256" key="2">
    <source>
        <dbReference type="ARBA" id="ARBA00006402"/>
    </source>
</evidence>
<dbReference type="Gene3D" id="1.10.287.130">
    <property type="match status" value="1"/>
</dbReference>
<dbReference type="SMART" id="SM00387">
    <property type="entry name" value="HATPase_c"/>
    <property type="match status" value="1"/>
</dbReference>
<dbReference type="PROSITE" id="PS50109">
    <property type="entry name" value="HIS_KIN"/>
    <property type="match status" value="1"/>
</dbReference>
<dbReference type="Pfam" id="PF08446">
    <property type="entry name" value="PAS_2"/>
    <property type="match status" value="1"/>
</dbReference>
<dbReference type="GO" id="GO:0009584">
    <property type="term" value="P:detection of visible light"/>
    <property type="evidence" value="ECO:0007669"/>
    <property type="project" value="InterPro"/>
</dbReference>
<evidence type="ECO:0000256" key="7">
    <source>
        <dbReference type="ARBA" id="ARBA00022606"/>
    </source>
</evidence>
<feature type="domain" description="PAC" evidence="17">
    <location>
        <begin position="572"/>
        <end position="624"/>
    </location>
</feature>
<dbReference type="Pfam" id="PF00512">
    <property type="entry name" value="HisKA"/>
    <property type="match status" value="1"/>
</dbReference>
<keyword evidence="11" id="KW-0067">ATP-binding</keyword>
<dbReference type="InterPro" id="IPR000014">
    <property type="entry name" value="PAS"/>
</dbReference>
<evidence type="ECO:0000256" key="6">
    <source>
        <dbReference type="ARBA" id="ARBA00022553"/>
    </source>
</evidence>
<dbReference type="AlphaFoldDB" id="A0A4V1L5S8"/>
<dbReference type="InterPro" id="IPR013515">
    <property type="entry name" value="Phytochrome_cen-reg"/>
</dbReference>
<dbReference type="CDD" id="cd00075">
    <property type="entry name" value="HATPase"/>
    <property type="match status" value="1"/>
</dbReference>
<dbReference type="RefSeq" id="WP_128911080.1">
    <property type="nucleotide sequence ID" value="NZ_RDSM01000001.1"/>
</dbReference>
<keyword evidence="7" id="KW-0716">Sensory transduction</keyword>
<keyword evidence="6" id="KW-0597">Phosphoprotein</keyword>
<dbReference type="GO" id="GO:0000155">
    <property type="term" value="F:phosphorelay sensor kinase activity"/>
    <property type="evidence" value="ECO:0007669"/>
    <property type="project" value="InterPro"/>
</dbReference>
<evidence type="ECO:0000259" key="15">
    <source>
        <dbReference type="PROSITE" id="PS50046"/>
    </source>
</evidence>
<dbReference type="InterPro" id="IPR003661">
    <property type="entry name" value="HisK_dim/P_dom"/>
</dbReference>
<reference evidence="19" key="2">
    <citation type="submission" date="2019-02" db="EMBL/GenBank/DDBJ databases">
        <title>Granulicella sibirica sp. nov., a psychrotolerant acidobacterium isolated from an organic soil layer in forested tundra, West Siberia.</title>
        <authorList>
            <person name="Oshkin I.Y."/>
            <person name="Kulichevskaya I.S."/>
            <person name="Rijpstra W.I.C."/>
            <person name="Sinninghe Damste J.S."/>
            <person name="Rakitin A.L."/>
            <person name="Ravin N.V."/>
            <person name="Dedysh S.N."/>
        </authorList>
    </citation>
    <scope>NUCLEOTIDE SEQUENCE [LARGE SCALE GENOMIC DNA]</scope>
    <source>
        <strain evidence="19">AF10</strain>
    </source>
</reference>
<reference evidence="18 19" key="1">
    <citation type="submission" date="2018-11" db="EMBL/GenBank/DDBJ databases">
        <authorList>
            <person name="Mardanov A.V."/>
            <person name="Ravin N.V."/>
            <person name="Dedysh S.N."/>
        </authorList>
    </citation>
    <scope>NUCLEOTIDE SEQUENCE [LARGE SCALE GENOMIC DNA]</scope>
    <source>
        <strain evidence="18 19">AF10</strain>
    </source>
</reference>
<dbReference type="GO" id="GO:0006355">
    <property type="term" value="P:regulation of DNA-templated transcription"/>
    <property type="evidence" value="ECO:0007669"/>
    <property type="project" value="InterPro"/>
</dbReference>
<dbReference type="SUPFAM" id="SSF55785">
    <property type="entry name" value="PYP-like sensor domain (PAS domain)"/>
    <property type="match status" value="2"/>
</dbReference>
<keyword evidence="8" id="KW-0808">Transferase</keyword>
<dbReference type="InterPro" id="IPR036097">
    <property type="entry name" value="HisK_dim/P_sf"/>
</dbReference>
<keyword evidence="10 18" id="KW-0418">Kinase</keyword>
<accession>A0A4V1L5S8</accession>
<dbReference type="Gene3D" id="3.30.450.270">
    <property type="match status" value="1"/>
</dbReference>
<evidence type="ECO:0000259" key="17">
    <source>
        <dbReference type="PROSITE" id="PS50113"/>
    </source>
</evidence>
<dbReference type="Pfam" id="PF08448">
    <property type="entry name" value="PAS_4"/>
    <property type="match status" value="1"/>
</dbReference>
<feature type="domain" description="Phytochrome chromophore attachment site" evidence="15">
    <location>
        <begin position="139"/>
        <end position="296"/>
    </location>
</feature>
<dbReference type="SUPFAM" id="SSF55781">
    <property type="entry name" value="GAF domain-like"/>
    <property type="match status" value="2"/>
</dbReference>
<evidence type="ECO:0000256" key="1">
    <source>
        <dbReference type="ARBA" id="ARBA00000085"/>
    </source>
</evidence>
<keyword evidence="5" id="KW-0600">Photoreceptor protein</keyword>
<dbReference type="InterPro" id="IPR000700">
    <property type="entry name" value="PAS-assoc_C"/>
</dbReference>
<evidence type="ECO:0000256" key="12">
    <source>
        <dbReference type="ARBA" id="ARBA00022991"/>
    </source>
</evidence>
<evidence type="ECO:0000256" key="4">
    <source>
        <dbReference type="ARBA" id="ARBA00012438"/>
    </source>
</evidence>
<organism evidence="18 19">
    <name type="scientific">Granulicella sibirica</name>
    <dbReference type="NCBI Taxonomy" id="2479048"/>
    <lineage>
        <taxon>Bacteria</taxon>
        <taxon>Pseudomonadati</taxon>
        <taxon>Acidobacteriota</taxon>
        <taxon>Terriglobia</taxon>
        <taxon>Terriglobales</taxon>
        <taxon>Acidobacteriaceae</taxon>
        <taxon>Granulicella</taxon>
    </lineage>
</organism>
<feature type="domain" description="Histidine kinase" evidence="16">
    <location>
        <begin position="637"/>
        <end position="844"/>
    </location>
</feature>
<dbReference type="InterPro" id="IPR013654">
    <property type="entry name" value="PAS_2"/>
</dbReference>
<comment type="subunit">
    <text evidence="3">Homodimer.</text>
</comment>
<evidence type="ECO:0000256" key="14">
    <source>
        <dbReference type="ARBA" id="ARBA00023170"/>
    </source>
</evidence>
<name>A0A4V1L5S8_9BACT</name>
<dbReference type="CDD" id="cd00082">
    <property type="entry name" value="HisKA"/>
    <property type="match status" value="1"/>
</dbReference>